<evidence type="ECO:0000313" key="2">
    <source>
        <dbReference type="Proteomes" id="UP001234202"/>
    </source>
</evidence>
<dbReference type="EMBL" id="JASBWV010000021">
    <property type="protein sequence ID" value="KAJ9120401.1"/>
    <property type="molecule type" value="Genomic_DNA"/>
</dbReference>
<accession>A0ACC2XBG3</accession>
<gene>
    <name evidence="1" type="ORF">QFC24_005358</name>
</gene>
<comment type="caution">
    <text evidence="1">The sequence shown here is derived from an EMBL/GenBank/DDBJ whole genome shotgun (WGS) entry which is preliminary data.</text>
</comment>
<proteinExistence type="predicted"/>
<name>A0ACC2XBG3_9TREE</name>
<dbReference type="Proteomes" id="UP001234202">
    <property type="component" value="Unassembled WGS sequence"/>
</dbReference>
<protein>
    <submittedName>
        <fullName evidence="1">Uncharacterized protein</fullName>
    </submittedName>
</protein>
<organism evidence="1 2">
    <name type="scientific">Naganishia onofrii</name>
    <dbReference type="NCBI Taxonomy" id="1851511"/>
    <lineage>
        <taxon>Eukaryota</taxon>
        <taxon>Fungi</taxon>
        <taxon>Dikarya</taxon>
        <taxon>Basidiomycota</taxon>
        <taxon>Agaricomycotina</taxon>
        <taxon>Tremellomycetes</taxon>
        <taxon>Filobasidiales</taxon>
        <taxon>Filobasidiaceae</taxon>
        <taxon>Naganishia</taxon>
    </lineage>
</organism>
<reference evidence="1" key="1">
    <citation type="submission" date="2023-04" db="EMBL/GenBank/DDBJ databases">
        <title>Draft Genome sequencing of Naganishia species isolated from polar environments using Oxford Nanopore Technology.</title>
        <authorList>
            <person name="Leo P."/>
            <person name="Venkateswaran K."/>
        </authorList>
    </citation>
    <scope>NUCLEOTIDE SEQUENCE</scope>
    <source>
        <strain evidence="1">DBVPG 5303</strain>
    </source>
</reference>
<evidence type="ECO:0000313" key="1">
    <source>
        <dbReference type="EMBL" id="KAJ9120401.1"/>
    </source>
</evidence>
<keyword evidence="2" id="KW-1185">Reference proteome</keyword>
<sequence length="620" mass="65609">MSSFALTASRTARQAGLKSLRAAVPSARLLCSFGKAPLTARSTPLSLGAQRFLQTYNGAANVNVEPSRLDSVPSPAEGKGTVSSAVNEKLYSSADEAIKDLTGGITVLSAATIRIFFLGFGLCGTAETIITAMAKRKHLQDLTVVSNNAGNAGDDGLSPLVKSRQIKKCILSYLGQNKALQDAYLGGEIALELNPQGSLADRLRAAGAGQPGFYTRTGAGTFIETGGIPQLLSKKDGNKEQTVLVPGNKKQVAENDGKKYLFEPAIHGDVAILRAWKVDKAGNCSASYLLTANSLYILRYTTRAFGTLMAKAAKIAIVEAENIVEVGEIAPMDIDLPGIYIDRIVPATVNKKIEVVVLRDEQKDSSQTPNKQEAPKTTARLRREKIARRAAKELKNGMYCNLGVGMPVLAASFLPPGTQIWLQSENGILGMGPYPTQDQVDADIINAGKETVTLLPGASVFDSSESFGMIRGGHVDVSILGAMEVASNGDLANYMIPGKLVKGMGGAMDLCSNPDKTKVSAPNVPAFGKACLTESLPSQIVVVTDHLDKHGNSKIVAECSLPKTAVGCVSRIITDLAVFDVDREHGVMTLVELAKGVELEHVQKVTAAPFKVAENIGVFA</sequence>